<sequence length="144" mass="17486">MMTGNRQFKPNKEYLQEQRYILNPPQIQEYSKYKLNIPKNTRIQLSQLLIQLHYKQIILVTRIYDYMIFQGCPFNQKDDAICFFKEDPLNQMGHFKLQIWSIQKVKWYRFGQQNDTDIKNINQISVTLYYVEVLSKSSLLQFLY</sequence>
<name>A0A8S1W2F0_PAROT</name>
<accession>A0A8S1W2F0</accession>
<protein>
    <submittedName>
        <fullName evidence="1">Uncharacterized protein</fullName>
    </submittedName>
</protein>
<proteinExistence type="predicted"/>
<dbReference type="AlphaFoldDB" id="A0A8S1W2F0"/>
<comment type="caution">
    <text evidence="1">The sequence shown here is derived from an EMBL/GenBank/DDBJ whole genome shotgun (WGS) entry which is preliminary data.</text>
</comment>
<dbReference type="Proteomes" id="UP000683925">
    <property type="component" value="Unassembled WGS sequence"/>
</dbReference>
<evidence type="ECO:0000313" key="1">
    <source>
        <dbReference type="EMBL" id="CAD8183600.1"/>
    </source>
</evidence>
<dbReference type="EMBL" id="CAJJDP010000080">
    <property type="protein sequence ID" value="CAD8183600.1"/>
    <property type="molecule type" value="Genomic_DNA"/>
</dbReference>
<organism evidence="1 2">
    <name type="scientific">Paramecium octaurelia</name>
    <dbReference type="NCBI Taxonomy" id="43137"/>
    <lineage>
        <taxon>Eukaryota</taxon>
        <taxon>Sar</taxon>
        <taxon>Alveolata</taxon>
        <taxon>Ciliophora</taxon>
        <taxon>Intramacronucleata</taxon>
        <taxon>Oligohymenophorea</taxon>
        <taxon>Peniculida</taxon>
        <taxon>Parameciidae</taxon>
        <taxon>Paramecium</taxon>
    </lineage>
</organism>
<reference evidence="1" key="1">
    <citation type="submission" date="2021-01" db="EMBL/GenBank/DDBJ databases">
        <authorList>
            <consortium name="Genoscope - CEA"/>
            <person name="William W."/>
        </authorList>
    </citation>
    <scope>NUCLEOTIDE SEQUENCE</scope>
</reference>
<evidence type="ECO:0000313" key="2">
    <source>
        <dbReference type="Proteomes" id="UP000683925"/>
    </source>
</evidence>
<keyword evidence="2" id="KW-1185">Reference proteome</keyword>
<gene>
    <name evidence="1" type="ORF">POCTA_138.1.T0810161</name>
</gene>